<proteinExistence type="predicted"/>
<gene>
    <name evidence="2" type="ORF">SCUCBS95973_001585</name>
</gene>
<keyword evidence="3" id="KW-1185">Reference proteome</keyword>
<protein>
    <submittedName>
        <fullName evidence="2">Uncharacterized protein</fullName>
    </submittedName>
</protein>
<organism evidence="2 3">
    <name type="scientific">Sporothrix curviconia</name>
    <dbReference type="NCBI Taxonomy" id="1260050"/>
    <lineage>
        <taxon>Eukaryota</taxon>
        <taxon>Fungi</taxon>
        <taxon>Dikarya</taxon>
        <taxon>Ascomycota</taxon>
        <taxon>Pezizomycotina</taxon>
        <taxon>Sordariomycetes</taxon>
        <taxon>Sordariomycetidae</taxon>
        <taxon>Ophiostomatales</taxon>
        <taxon>Ophiostomataceae</taxon>
        <taxon>Sporothrix</taxon>
    </lineage>
</organism>
<sequence length="308" mass="30854">MSMAASLLLLSLLAAGSTASSSSASSAPASTTAFLAVPATVQAGAPSTATIAAGTFRGSGDTSSVRALELFLAIGDGDAVKLSSNATVSECYLSQDTPLCDIKGITVYSDHIAFSNVELPFTIPPSVGGEGMFYALRMQILQADGTVFGSSSSSPSSSSSSSLPPSNAFFLANTTGRSELFETVYAPAGYVACGSLSCVNDCFADLFGVQTNTTTESETTAVCANKCAGIGEDIPSDWLELASSSLPALTTVPAGTATACFMSGTATTTTTTATTGAAKNSAPGNRGQLSWLLMGAVVSAGIWLVAAI</sequence>
<evidence type="ECO:0000313" key="3">
    <source>
        <dbReference type="Proteomes" id="UP001642405"/>
    </source>
</evidence>
<comment type="caution">
    <text evidence="2">The sequence shown here is derived from an EMBL/GenBank/DDBJ whole genome shotgun (WGS) entry which is preliminary data.</text>
</comment>
<name>A0ABP0B0E5_9PEZI</name>
<reference evidence="2 3" key="1">
    <citation type="submission" date="2024-01" db="EMBL/GenBank/DDBJ databases">
        <authorList>
            <person name="Allen C."/>
            <person name="Tagirdzhanova G."/>
        </authorList>
    </citation>
    <scope>NUCLEOTIDE SEQUENCE [LARGE SCALE GENOMIC DNA]</scope>
</reference>
<feature type="chain" id="PRO_5045391309" evidence="1">
    <location>
        <begin position="20"/>
        <end position="308"/>
    </location>
</feature>
<keyword evidence="1" id="KW-0732">Signal</keyword>
<dbReference type="Proteomes" id="UP001642405">
    <property type="component" value="Unassembled WGS sequence"/>
</dbReference>
<evidence type="ECO:0000256" key="1">
    <source>
        <dbReference type="SAM" id="SignalP"/>
    </source>
</evidence>
<evidence type="ECO:0000313" key="2">
    <source>
        <dbReference type="EMBL" id="CAK7212804.1"/>
    </source>
</evidence>
<accession>A0ABP0B0E5</accession>
<feature type="signal peptide" evidence="1">
    <location>
        <begin position="1"/>
        <end position="19"/>
    </location>
</feature>
<dbReference type="EMBL" id="CAWUHB010000006">
    <property type="protein sequence ID" value="CAK7212804.1"/>
    <property type="molecule type" value="Genomic_DNA"/>
</dbReference>